<dbReference type="Gene3D" id="1.20.1070.10">
    <property type="entry name" value="Rhodopsin 7-helix transmembrane proteins"/>
    <property type="match status" value="1"/>
</dbReference>
<dbReference type="InterPro" id="IPR017452">
    <property type="entry name" value="GPCR_Rhodpsn_7TM"/>
</dbReference>
<dbReference type="SUPFAM" id="SSF81321">
    <property type="entry name" value="Family A G protein-coupled receptor-like"/>
    <property type="match status" value="1"/>
</dbReference>
<evidence type="ECO:0000256" key="1">
    <source>
        <dbReference type="ARBA" id="ARBA00004651"/>
    </source>
</evidence>
<proteinExistence type="inferred from homology"/>
<comment type="caution">
    <text evidence="13">The sequence shown here is derived from an EMBL/GenBank/DDBJ whole genome shotgun (WGS) entry which is preliminary data.</text>
</comment>
<evidence type="ECO:0000259" key="12">
    <source>
        <dbReference type="PROSITE" id="PS50262"/>
    </source>
</evidence>
<keyword evidence="8 10" id="KW-0675">Receptor</keyword>
<keyword evidence="9 10" id="KW-0807">Transducer</keyword>
<name>A0A6A4WPD1_AMPAM</name>
<evidence type="ECO:0000313" key="13">
    <source>
        <dbReference type="EMBL" id="KAF0305590.1"/>
    </source>
</evidence>
<evidence type="ECO:0000256" key="2">
    <source>
        <dbReference type="ARBA" id="ARBA00010663"/>
    </source>
</evidence>
<dbReference type="GO" id="GO:0004983">
    <property type="term" value="F:neuropeptide Y receptor activity"/>
    <property type="evidence" value="ECO:0007669"/>
    <property type="project" value="InterPro"/>
</dbReference>
<dbReference type="PRINTS" id="PR01012">
    <property type="entry name" value="NRPEPTIDEYR"/>
</dbReference>
<evidence type="ECO:0000313" key="14">
    <source>
        <dbReference type="Proteomes" id="UP000440578"/>
    </source>
</evidence>
<feature type="transmembrane region" description="Helical" evidence="11">
    <location>
        <begin position="204"/>
        <end position="225"/>
    </location>
</feature>
<comment type="subcellular location">
    <subcellularLocation>
        <location evidence="1">Cell membrane</location>
        <topology evidence="1">Multi-pass membrane protein</topology>
    </subcellularLocation>
</comment>
<dbReference type="InterPro" id="IPR000611">
    <property type="entry name" value="NPY_rcpt"/>
</dbReference>
<evidence type="ECO:0000256" key="4">
    <source>
        <dbReference type="ARBA" id="ARBA00022692"/>
    </source>
</evidence>
<keyword evidence="7 11" id="KW-0472">Membrane</keyword>
<feature type="transmembrane region" description="Helical" evidence="11">
    <location>
        <begin position="107"/>
        <end position="132"/>
    </location>
</feature>
<dbReference type="EMBL" id="VIIS01000739">
    <property type="protein sequence ID" value="KAF0305590.1"/>
    <property type="molecule type" value="Genomic_DNA"/>
</dbReference>
<protein>
    <submittedName>
        <fullName evidence="13">RYamide receptor</fullName>
    </submittedName>
</protein>
<evidence type="ECO:0000256" key="10">
    <source>
        <dbReference type="RuleBase" id="RU000688"/>
    </source>
</evidence>
<dbReference type="PANTHER" id="PTHR24238">
    <property type="entry name" value="G-PROTEIN COUPLED RECEPTOR"/>
    <property type="match status" value="1"/>
</dbReference>
<dbReference type="Pfam" id="PF00001">
    <property type="entry name" value="7tm_1"/>
    <property type="match status" value="1"/>
</dbReference>
<dbReference type="PROSITE" id="PS00237">
    <property type="entry name" value="G_PROTEIN_RECEP_F1_1"/>
    <property type="match status" value="1"/>
</dbReference>
<dbReference type="GO" id="GO:0005886">
    <property type="term" value="C:plasma membrane"/>
    <property type="evidence" value="ECO:0007669"/>
    <property type="project" value="UniProtKB-SubCell"/>
</dbReference>
<feature type="transmembrane region" description="Helical" evidence="11">
    <location>
        <begin position="41"/>
        <end position="63"/>
    </location>
</feature>
<keyword evidence="3" id="KW-1003">Cell membrane</keyword>
<feature type="transmembrane region" description="Helical" evidence="11">
    <location>
        <begin position="75"/>
        <end position="95"/>
    </location>
</feature>
<keyword evidence="6 10" id="KW-0297">G-protein coupled receptor</keyword>
<reference evidence="13 14" key="1">
    <citation type="submission" date="2019-07" db="EMBL/GenBank/DDBJ databases">
        <title>Draft genome assembly of a fouling barnacle, Amphibalanus amphitrite (Darwin, 1854): The first reference genome for Thecostraca.</title>
        <authorList>
            <person name="Kim W."/>
        </authorList>
    </citation>
    <scope>NUCLEOTIDE SEQUENCE [LARGE SCALE GENOMIC DNA]</scope>
    <source>
        <strain evidence="13">SNU_AA5</strain>
        <tissue evidence="13">Soma without cirri and trophi</tissue>
    </source>
</reference>
<evidence type="ECO:0000256" key="7">
    <source>
        <dbReference type="ARBA" id="ARBA00023136"/>
    </source>
</evidence>
<keyword evidence="5 11" id="KW-1133">Transmembrane helix</keyword>
<comment type="similarity">
    <text evidence="2 10">Belongs to the G-protein coupled receptor 1 family.</text>
</comment>
<evidence type="ECO:0000256" key="5">
    <source>
        <dbReference type="ARBA" id="ARBA00022989"/>
    </source>
</evidence>
<evidence type="ECO:0000256" key="8">
    <source>
        <dbReference type="ARBA" id="ARBA00023170"/>
    </source>
</evidence>
<sequence length="270" mass="30459">MLDQANLTTVAAMLEPSNLTEVWFWPNESCLDLHRDGLAVWISYISIMLLSVVGNSLVCYVVLACSRMRTVTNYLLANMAAGDLLMSILCVPFTFPSVILLRHWPFGSAMCCLVSFTQAVSVFVSAFSLIAVSMDRYRAIVFPLRPRVTRPHARLMILLIWLLSLAACVPIAVTSRTLTPSSPRYVLGDLLVCQEVWRSAGRQYYSLTVMTLQYFLPVLVLGYTYGRVAVEVWGRSSSSLFEQRDPREARLVRTRRKVGQTRPHAQKDDK</sequence>
<dbReference type="OrthoDB" id="10053194at2759"/>
<dbReference type="PROSITE" id="PS50262">
    <property type="entry name" value="G_PROTEIN_RECEP_F1_2"/>
    <property type="match status" value="1"/>
</dbReference>
<dbReference type="PRINTS" id="PR00237">
    <property type="entry name" value="GPCRRHODOPSN"/>
</dbReference>
<evidence type="ECO:0000256" key="3">
    <source>
        <dbReference type="ARBA" id="ARBA00022475"/>
    </source>
</evidence>
<dbReference type="AlphaFoldDB" id="A0A6A4WPD1"/>
<evidence type="ECO:0000256" key="9">
    <source>
        <dbReference type="ARBA" id="ARBA00023224"/>
    </source>
</evidence>
<feature type="domain" description="G-protein coupled receptors family 1 profile" evidence="12">
    <location>
        <begin position="54"/>
        <end position="270"/>
    </location>
</feature>
<accession>A0A6A4WPD1</accession>
<evidence type="ECO:0000256" key="11">
    <source>
        <dbReference type="SAM" id="Phobius"/>
    </source>
</evidence>
<keyword evidence="4 10" id="KW-0812">Transmembrane</keyword>
<organism evidence="13 14">
    <name type="scientific">Amphibalanus amphitrite</name>
    <name type="common">Striped barnacle</name>
    <name type="synonym">Balanus amphitrite</name>
    <dbReference type="NCBI Taxonomy" id="1232801"/>
    <lineage>
        <taxon>Eukaryota</taxon>
        <taxon>Metazoa</taxon>
        <taxon>Ecdysozoa</taxon>
        <taxon>Arthropoda</taxon>
        <taxon>Crustacea</taxon>
        <taxon>Multicrustacea</taxon>
        <taxon>Cirripedia</taxon>
        <taxon>Thoracica</taxon>
        <taxon>Thoracicalcarea</taxon>
        <taxon>Balanomorpha</taxon>
        <taxon>Balanoidea</taxon>
        <taxon>Balanidae</taxon>
        <taxon>Amphibalaninae</taxon>
        <taxon>Amphibalanus</taxon>
    </lineage>
</organism>
<evidence type="ECO:0000256" key="6">
    <source>
        <dbReference type="ARBA" id="ARBA00023040"/>
    </source>
</evidence>
<dbReference type="PANTHER" id="PTHR24238:SF73">
    <property type="entry name" value="RYAMIDE RECEPTOR"/>
    <property type="match status" value="1"/>
</dbReference>
<gene>
    <name evidence="13" type="primary">RYa-R_3</name>
    <name evidence="13" type="ORF">FJT64_022783</name>
</gene>
<keyword evidence="14" id="KW-1185">Reference proteome</keyword>
<feature type="transmembrane region" description="Helical" evidence="11">
    <location>
        <begin position="153"/>
        <end position="173"/>
    </location>
</feature>
<dbReference type="InterPro" id="IPR000276">
    <property type="entry name" value="GPCR_Rhodpsn"/>
</dbReference>
<dbReference type="Proteomes" id="UP000440578">
    <property type="component" value="Unassembled WGS sequence"/>
</dbReference>